<name>A0A2R6W8W6_MARPO</name>
<feature type="region of interest" description="Disordered" evidence="1">
    <location>
        <begin position="13"/>
        <end position="47"/>
    </location>
</feature>
<sequence length="167" mass="18495">MCDSSFVSLRLPVRFPPSPGLRHRPHPRRKGRPTAHLPTPRVARGSQAAEIDVQHLRRSQNIPLATRGSLEVRGTRSAVVNRERTVTLARCSTPSPIEHIGLSRETDVVFRRGNHIRGIDRVALRRQELSQLDGRSSRRFEIQGARAAVQGKAGLRSVARGEGRGAV</sequence>
<dbReference type="Proteomes" id="UP000244005">
    <property type="component" value="Unassembled WGS sequence"/>
</dbReference>
<feature type="compositionally biased region" description="Basic residues" evidence="1">
    <location>
        <begin position="21"/>
        <end position="33"/>
    </location>
</feature>
<dbReference type="AlphaFoldDB" id="A0A2R6W8W6"/>
<evidence type="ECO:0000313" key="3">
    <source>
        <dbReference type="Proteomes" id="UP000244005"/>
    </source>
</evidence>
<organism evidence="2 3">
    <name type="scientific">Marchantia polymorpha</name>
    <name type="common">Common liverwort</name>
    <name type="synonym">Marchantia aquatica</name>
    <dbReference type="NCBI Taxonomy" id="3197"/>
    <lineage>
        <taxon>Eukaryota</taxon>
        <taxon>Viridiplantae</taxon>
        <taxon>Streptophyta</taxon>
        <taxon>Embryophyta</taxon>
        <taxon>Marchantiophyta</taxon>
        <taxon>Marchantiopsida</taxon>
        <taxon>Marchantiidae</taxon>
        <taxon>Marchantiales</taxon>
        <taxon>Marchantiaceae</taxon>
        <taxon>Marchantia</taxon>
    </lineage>
</organism>
<protein>
    <submittedName>
        <fullName evidence="2">Uncharacterized protein</fullName>
    </submittedName>
</protein>
<reference evidence="3" key="1">
    <citation type="journal article" date="2017" name="Cell">
        <title>Insights into land plant evolution garnered from the Marchantia polymorpha genome.</title>
        <authorList>
            <person name="Bowman J.L."/>
            <person name="Kohchi T."/>
            <person name="Yamato K.T."/>
            <person name="Jenkins J."/>
            <person name="Shu S."/>
            <person name="Ishizaki K."/>
            <person name="Yamaoka S."/>
            <person name="Nishihama R."/>
            <person name="Nakamura Y."/>
            <person name="Berger F."/>
            <person name="Adam C."/>
            <person name="Aki S.S."/>
            <person name="Althoff F."/>
            <person name="Araki T."/>
            <person name="Arteaga-Vazquez M.A."/>
            <person name="Balasubrmanian S."/>
            <person name="Barry K."/>
            <person name="Bauer D."/>
            <person name="Boehm C.R."/>
            <person name="Briginshaw L."/>
            <person name="Caballero-Perez J."/>
            <person name="Catarino B."/>
            <person name="Chen F."/>
            <person name="Chiyoda S."/>
            <person name="Chovatia M."/>
            <person name="Davies K.M."/>
            <person name="Delmans M."/>
            <person name="Demura T."/>
            <person name="Dierschke T."/>
            <person name="Dolan L."/>
            <person name="Dorantes-Acosta A.E."/>
            <person name="Eklund D.M."/>
            <person name="Florent S.N."/>
            <person name="Flores-Sandoval E."/>
            <person name="Fujiyama A."/>
            <person name="Fukuzawa H."/>
            <person name="Galik B."/>
            <person name="Grimanelli D."/>
            <person name="Grimwood J."/>
            <person name="Grossniklaus U."/>
            <person name="Hamada T."/>
            <person name="Haseloff J."/>
            <person name="Hetherington A.J."/>
            <person name="Higo A."/>
            <person name="Hirakawa Y."/>
            <person name="Hundley H.N."/>
            <person name="Ikeda Y."/>
            <person name="Inoue K."/>
            <person name="Inoue S.I."/>
            <person name="Ishida S."/>
            <person name="Jia Q."/>
            <person name="Kakita M."/>
            <person name="Kanazawa T."/>
            <person name="Kawai Y."/>
            <person name="Kawashima T."/>
            <person name="Kennedy M."/>
            <person name="Kinose K."/>
            <person name="Kinoshita T."/>
            <person name="Kohara Y."/>
            <person name="Koide E."/>
            <person name="Komatsu K."/>
            <person name="Kopischke S."/>
            <person name="Kubo M."/>
            <person name="Kyozuka J."/>
            <person name="Lagercrantz U."/>
            <person name="Lin S.S."/>
            <person name="Lindquist E."/>
            <person name="Lipzen A.M."/>
            <person name="Lu C.W."/>
            <person name="De Luna E."/>
            <person name="Martienssen R.A."/>
            <person name="Minamino N."/>
            <person name="Mizutani M."/>
            <person name="Mizutani M."/>
            <person name="Mochizuki N."/>
            <person name="Monte I."/>
            <person name="Mosher R."/>
            <person name="Nagasaki H."/>
            <person name="Nakagami H."/>
            <person name="Naramoto S."/>
            <person name="Nishitani K."/>
            <person name="Ohtani M."/>
            <person name="Okamoto T."/>
            <person name="Okumura M."/>
            <person name="Phillips J."/>
            <person name="Pollak B."/>
            <person name="Reinders A."/>
            <person name="Rovekamp M."/>
            <person name="Sano R."/>
            <person name="Sawa S."/>
            <person name="Schmid M.W."/>
            <person name="Shirakawa M."/>
            <person name="Solano R."/>
            <person name="Spunde A."/>
            <person name="Suetsugu N."/>
            <person name="Sugano S."/>
            <person name="Sugiyama A."/>
            <person name="Sun R."/>
            <person name="Suzuki Y."/>
            <person name="Takenaka M."/>
            <person name="Takezawa D."/>
            <person name="Tomogane H."/>
            <person name="Tsuzuki M."/>
            <person name="Ueda T."/>
            <person name="Umeda M."/>
            <person name="Ward J.M."/>
            <person name="Watanabe Y."/>
            <person name="Yazaki K."/>
            <person name="Yokoyama R."/>
            <person name="Yoshitake Y."/>
            <person name="Yotsui I."/>
            <person name="Zachgo S."/>
            <person name="Schmutz J."/>
        </authorList>
    </citation>
    <scope>NUCLEOTIDE SEQUENCE [LARGE SCALE GENOMIC DNA]</scope>
    <source>
        <strain evidence="3">Tak-1</strain>
    </source>
</reference>
<keyword evidence="3" id="KW-1185">Reference proteome</keyword>
<dbReference type="EMBL" id="KZ772798">
    <property type="protein sequence ID" value="PTQ30305.1"/>
    <property type="molecule type" value="Genomic_DNA"/>
</dbReference>
<accession>A0A2R6W8W6</accession>
<evidence type="ECO:0000313" key="2">
    <source>
        <dbReference type="EMBL" id="PTQ30305.1"/>
    </source>
</evidence>
<evidence type="ECO:0000256" key="1">
    <source>
        <dbReference type="SAM" id="MobiDB-lite"/>
    </source>
</evidence>
<gene>
    <name evidence="2" type="ORF">MARPO_0126s0020</name>
</gene>
<proteinExistence type="predicted"/>